<reference evidence="2 3" key="1">
    <citation type="submission" date="2020-11" db="EMBL/GenBank/DDBJ databases">
        <title>Algicoccus daihaiensis sp.nov., isolated from Daihai Lake in Inner Mongolia.</title>
        <authorList>
            <person name="Kai J."/>
        </authorList>
    </citation>
    <scope>NUCLEOTIDE SEQUENCE [LARGE SCALE GENOMIC DNA]</scope>
    <source>
        <strain evidence="3">f23</strain>
    </source>
</reference>
<evidence type="ECO:0000313" key="2">
    <source>
        <dbReference type="EMBL" id="UOD51294.1"/>
    </source>
</evidence>
<name>A0ABY4AM91_9BURK</name>
<organism evidence="2 3">
    <name type="scientific">Orrella daihaiensis</name>
    <dbReference type="NCBI Taxonomy" id="2782176"/>
    <lineage>
        <taxon>Bacteria</taxon>
        <taxon>Pseudomonadati</taxon>
        <taxon>Pseudomonadota</taxon>
        <taxon>Betaproteobacteria</taxon>
        <taxon>Burkholderiales</taxon>
        <taxon>Alcaligenaceae</taxon>
        <taxon>Orrella</taxon>
    </lineage>
</organism>
<dbReference type="EMBL" id="CP063982">
    <property type="protein sequence ID" value="UOD51294.1"/>
    <property type="molecule type" value="Genomic_DNA"/>
</dbReference>
<feature type="compositionally biased region" description="Polar residues" evidence="1">
    <location>
        <begin position="19"/>
        <end position="48"/>
    </location>
</feature>
<evidence type="ECO:0000313" key="3">
    <source>
        <dbReference type="Proteomes" id="UP000831607"/>
    </source>
</evidence>
<keyword evidence="3" id="KW-1185">Reference proteome</keyword>
<feature type="region of interest" description="Disordered" evidence="1">
    <location>
        <begin position="129"/>
        <end position="164"/>
    </location>
</feature>
<feature type="region of interest" description="Disordered" evidence="1">
    <location>
        <begin position="1"/>
        <end position="48"/>
    </location>
</feature>
<evidence type="ECO:0000256" key="1">
    <source>
        <dbReference type="SAM" id="MobiDB-lite"/>
    </source>
</evidence>
<proteinExistence type="predicted"/>
<dbReference type="RefSeq" id="WP_243479760.1">
    <property type="nucleotide sequence ID" value="NZ_CP063982.1"/>
</dbReference>
<dbReference type="Proteomes" id="UP000831607">
    <property type="component" value="Chromosome"/>
</dbReference>
<sequence length="164" mass="17563">MTTAVQSAKPDTKKAVAAPSSNPDPDTSANVSNNSEVNQTASAENANKSTDLTGRAVFAVETTAAGVVVRTAFLTEDNRLLNMPAVFPDMLYALNVVDDLRQQVIQHFSQAAQVGAQVIANQLREQQQQTQVQAPAQTEANTRIEPNTDDRVGQEKALEAQGRS</sequence>
<accession>A0ABY4AM91</accession>
<protein>
    <submittedName>
        <fullName evidence="2">Uncharacterized protein</fullName>
    </submittedName>
</protein>
<gene>
    <name evidence="2" type="ORF">DHf2319_05240</name>
</gene>
<feature type="compositionally biased region" description="Basic and acidic residues" evidence="1">
    <location>
        <begin position="146"/>
        <end position="158"/>
    </location>
</feature>